<reference evidence="2" key="1">
    <citation type="journal article" date="2014" name="Nat. Genet.">
        <title>A reference genome for common bean and genome-wide analysis of dual domestications.</title>
        <authorList>
            <person name="Schmutz J."/>
            <person name="McClean P.E."/>
            <person name="Mamidi S."/>
            <person name="Wu G.A."/>
            <person name="Cannon S.B."/>
            <person name="Grimwood J."/>
            <person name="Jenkins J."/>
            <person name="Shu S."/>
            <person name="Song Q."/>
            <person name="Chavarro C."/>
            <person name="Torres-Torres M."/>
            <person name="Geffroy V."/>
            <person name="Moghaddam S.M."/>
            <person name="Gao D."/>
            <person name="Abernathy B."/>
            <person name="Barry K."/>
            <person name="Blair M."/>
            <person name="Brick M.A."/>
            <person name="Chovatia M."/>
            <person name="Gepts P."/>
            <person name="Goodstein D.M."/>
            <person name="Gonzales M."/>
            <person name="Hellsten U."/>
            <person name="Hyten D.L."/>
            <person name="Jia G."/>
            <person name="Kelly J.D."/>
            <person name="Kudrna D."/>
            <person name="Lee R."/>
            <person name="Richard M.M."/>
            <person name="Miklas P.N."/>
            <person name="Osorno J.M."/>
            <person name="Rodrigues J."/>
            <person name="Thareau V."/>
            <person name="Urrea C.A."/>
            <person name="Wang M."/>
            <person name="Yu Y."/>
            <person name="Zhang M."/>
            <person name="Wing R.A."/>
            <person name="Cregan P.B."/>
            <person name="Rokhsar D.S."/>
            <person name="Jackson S.A."/>
        </authorList>
    </citation>
    <scope>NUCLEOTIDE SEQUENCE [LARGE SCALE GENOMIC DNA]</scope>
    <source>
        <strain evidence="2">cv. G19833</strain>
    </source>
</reference>
<protein>
    <submittedName>
        <fullName evidence="1">Uncharacterized protein</fullName>
    </submittedName>
</protein>
<keyword evidence="2" id="KW-1185">Reference proteome</keyword>
<organism evidence="1 2">
    <name type="scientific">Phaseolus vulgaris</name>
    <name type="common">Kidney bean</name>
    <name type="synonym">French bean</name>
    <dbReference type="NCBI Taxonomy" id="3885"/>
    <lineage>
        <taxon>Eukaryota</taxon>
        <taxon>Viridiplantae</taxon>
        <taxon>Streptophyta</taxon>
        <taxon>Embryophyta</taxon>
        <taxon>Tracheophyta</taxon>
        <taxon>Spermatophyta</taxon>
        <taxon>Magnoliopsida</taxon>
        <taxon>eudicotyledons</taxon>
        <taxon>Gunneridae</taxon>
        <taxon>Pentapetalae</taxon>
        <taxon>rosids</taxon>
        <taxon>fabids</taxon>
        <taxon>Fabales</taxon>
        <taxon>Fabaceae</taxon>
        <taxon>Papilionoideae</taxon>
        <taxon>50 kb inversion clade</taxon>
        <taxon>NPAAA clade</taxon>
        <taxon>indigoferoid/millettioid clade</taxon>
        <taxon>Phaseoleae</taxon>
        <taxon>Phaseolus</taxon>
    </lineage>
</organism>
<evidence type="ECO:0000313" key="2">
    <source>
        <dbReference type="Proteomes" id="UP000000226"/>
    </source>
</evidence>
<proteinExistence type="predicted"/>
<dbReference type="OrthoDB" id="823920at2759"/>
<sequence length="84" mass="9962">DEVTKHQYSIEYICSTTLTEARTMGRNYMKHEAFPREEKKERDAKKVEKMATEDINASADAFIKNFRHHLLLQSLQSIDNHREH</sequence>
<dbReference type="Gramene" id="ESW07732">
    <property type="protein sequence ID" value="ESW07732"/>
    <property type="gene ID" value="PHAVU_010G154300g"/>
</dbReference>
<dbReference type="AlphaFoldDB" id="V7APZ4"/>
<dbReference type="EMBL" id="CM002297">
    <property type="protein sequence ID" value="ESW07732.1"/>
    <property type="molecule type" value="Genomic_DNA"/>
</dbReference>
<feature type="non-terminal residue" evidence="1">
    <location>
        <position position="1"/>
    </location>
</feature>
<accession>V7APZ4</accession>
<name>V7APZ4_PHAVU</name>
<dbReference type="InterPro" id="IPR008480">
    <property type="entry name" value="DUF761_pln"/>
</dbReference>
<gene>
    <name evidence="1" type="ORF">PHAVU_010G154300g</name>
</gene>
<dbReference type="Pfam" id="PF05553">
    <property type="entry name" value="DUF761"/>
    <property type="match status" value="1"/>
</dbReference>
<dbReference type="Proteomes" id="UP000000226">
    <property type="component" value="Chromosome 10"/>
</dbReference>
<evidence type="ECO:0000313" key="1">
    <source>
        <dbReference type="EMBL" id="ESW07732.1"/>
    </source>
</evidence>